<gene>
    <name evidence="1" type="ORF">CFBP3840_P200114</name>
</gene>
<geneLocation type="plasmid" evidence="1">
    <name>PP2</name>
</geneLocation>
<evidence type="ECO:0000313" key="2">
    <source>
        <dbReference type="Proteomes" id="UP000238095"/>
    </source>
</evidence>
<accession>A0A2K4X3R8</accession>
<keyword evidence="1" id="KW-0614">Plasmid</keyword>
<organism evidence="1 2">
    <name type="scientific">Pseudomonas syringae</name>
    <dbReference type="NCBI Taxonomy" id="317"/>
    <lineage>
        <taxon>Bacteria</taxon>
        <taxon>Pseudomonadati</taxon>
        <taxon>Pseudomonadota</taxon>
        <taxon>Gammaproteobacteria</taxon>
        <taxon>Pseudomonadales</taxon>
        <taxon>Pseudomonadaceae</taxon>
        <taxon>Pseudomonas</taxon>
    </lineage>
</organism>
<evidence type="ECO:0000313" key="1">
    <source>
        <dbReference type="EMBL" id="SOS42944.1"/>
    </source>
</evidence>
<proteinExistence type="predicted"/>
<reference evidence="1 2" key="1">
    <citation type="submission" date="2017-11" db="EMBL/GenBank/DDBJ databases">
        <authorList>
            <person name="Han C.G."/>
        </authorList>
    </citation>
    <scope>NUCLEOTIDE SEQUENCE [LARGE SCALE GENOMIC DNA]</scope>
    <source>
        <strain evidence="1">CFBP3840</strain>
        <plasmid evidence="2">Plasmid pp2</plasmid>
    </source>
</reference>
<dbReference type="AlphaFoldDB" id="A0A2K4X3R8"/>
<protein>
    <submittedName>
        <fullName evidence="1">Uncharacterized protein</fullName>
    </submittedName>
</protein>
<name>A0A2K4X3R8_PSESX</name>
<dbReference type="EMBL" id="LT963411">
    <property type="protein sequence ID" value="SOS42944.1"/>
    <property type="molecule type" value="Genomic_DNA"/>
</dbReference>
<dbReference type="Proteomes" id="UP000238095">
    <property type="component" value="Plasmid PP2"/>
</dbReference>
<sequence length="75" mass="8002">MAVLSSLHRAMYGASSNNRLSAVPSSKKRAGGMWVLLASGSALAVDEAARARLIALSWLMLHRLGQLVGQRGERV</sequence>